<dbReference type="EMBL" id="CP142149">
    <property type="protein sequence ID" value="WSE26198.1"/>
    <property type="molecule type" value="Genomic_DNA"/>
</dbReference>
<dbReference type="SUPFAM" id="SSF55961">
    <property type="entry name" value="Bet v1-like"/>
    <property type="match status" value="1"/>
</dbReference>
<dbReference type="Gene3D" id="3.30.530.20">
    <property type="match status" value="1"/>
</dbReference>
<dbReference type="RefSeq" id="WP_326565166.1">
    <property type="nucleotide sequence ID" value="NZ_CP142149.1"/>
</dbReference>
<sequence>MTENTETTEVVTATRTIPASAAQIFAVLADPGAHASIDGTGWVREPLDTAPLTEVGQLFRMAMYHNARAIGDYRVVNQVHTFDRPRTIAWLTGTERPDGTLELGGWLWRYDLTPLGPAETAVTLTYDWSAVPAHIRARGITFPPFGPEHLDNSLHHLTALAVSSRSFAHRN</sequence>
<dbReference type="Proteomes" id="UP001330812">
    <property type="component" value="Chromosome"/>
</dbReference>
<dbReference type="Pfam" id="PF10604">
    <property type="entry name" value="Polyketide_cyc2"/>
    <property type="match status" value="1"/>
</dbReference>
<keyword evidence="2" id="KW-1185">Reference proteome</keyword>
<evidence type="ECO:0000313" key="1">
    <source>
        <dbReference type="EMBL" id="WSE26198.1"/>
    </source>
</evidence>
<dbReference type="InterPro" id="IPR019587">
    <property type="entry name" value="Polyketide_cyclase/dehydratase"/>
</dbReference>
<evidence type="ECO:0000313" key="2">
    <source>
        <dbReference type="Proteomes" id="UP001330812"/>
    </source>
</evidence>
<name>A0ABZ1HXV2_9PSEU</name>
<gene>
    <name evidence="1" type="ORF">VSH64_25320</name>
</gene>
<protein>
    <submittedName>
        <fullName evidence="1">SRPBCC family protein</fullName>
    </submittedName>
</protein>
<dbReference type="InterPro" id="IPR023393">
    <property type="entry name" value="START-like_dom_sf"/>
</dbReference>
<organism evidence="1 2">
    <name type="scientific">Amycolatopsis rhabdoformis</name>
    <dbReference type="NCBI Taxonomy" id="1448059"/>
    <lineage>
        <taxon>Bacteria</taxon>
        <taxon>Bacillati</taxon>
        <taxon>Actinomycetota</taxon>
        <taxon>Actinomycetes</taxon>
        <taxon>Pseudonocardiales</taxon>
        <taxon>Pseudonocardiaceae</taxon>
        <taxon>Amycolatopsis</taxon>
    </lineage>
</organism>
<accession>A0ABZ1HXV2</accession>
<proteinExistence type="predicted"/>
<reference evidence="1 2" key="1">
    <citation type="journal article" date="2015" name="Int. J. Syst. Evol. Microbiol.">
        <title>Amycolatopsis rhabdoformis sp. nov., an actinomycete isolated from a tropical forest soil.</title>
        <authorList>
            <person name="Souza W.R."/>
            <person name="Silva R.E."/>
            <person name="Goodfellow M."/>
            <person name="Busarakam K."/>
            <person name="Figueiro F.S."/>
            <person name="Ferreira D."/>
            <person name="Rodrigues-Filho E."/>
            <person name="Moraes L.A.B."/>
            <person name="Zucchi T.D."/>
        </authorList>
    </citation>
    <scope>NUCLEOTIDE SEQUENCE [LARGE SCALE GENOMIC DNA]</scope>
    <source>
        <strain evidence="1 2">NCIMB 14900</strain>
    </source>
</reference>